<accession>A0AA86J819</accession>
<dbReference type="Proteomes" id="UP001329151">
    <property type="component" value="Chromosome"/>
</dbReference>
<dbReference type="PROSITE" id="PS51257">
    <property type="entry name" value="PROKAR_LIPOPROTEIN"/>
    <property type="match status" value="1"/>
</dbReference>
<dbReference type="AlphaFoldDB" id="A0AA86J819"/>
<dbReference type="SUPFAM" id="SSF53474">
    <property type="entry name" value="alpha/beta-Hydrolases"/>
    <property type="match status" value="1"/>
</dbReference>
<keyword evidence="2" id="KW-0378">Hydrolase</keyword>
<dbReference type="EMBL" id="AP028947">
    <property type="protein sequence ID" value="BET26250.1"/>
    <property type="molecule type" value="Genomic_DNA"/>
</dbReference>
<dbReference type="Gene3D" id="3.40.50.1820">
    <property type="entry name" value="alpha/beta hydrolase"/>
    <property type="match status" value="1"/>
</dbReference>
<dbReference type="InterPro" id="IPR050955">
    <property type="entry name" value="Plant_Biomass_Hydrol_Est"/>
</dbReference>
<evidence type="ECO:0000313" key="3">
    <source>
        <dbReference type="EMBL" id="BET26250.1"/>
    </source>
</evidence>
<dbReference type="PANTHER" id="PTHR43037">
    <property type="entry name" value="UNNAMED PRODUCT-RELATED"/>
    <property type="match status" value="1"/>
</dbReference>
<dbReference type="InterPro" id="IPR029058">
    <property type="entry name" value="AB_hydrolase_fold"/>
</dbReference>
<dbReference type="KEGG" id="lto:RGQ30_17510"/>
<keyword evidence="4" id="KW-1185">Reference proteome</keyword>
<name>A0AA86J819_9BURK</name>
<proteinExistence type="predicted"/>
<dbReference type="GO" id="GO:0016787">
    <property type="term" value="F:hydrolase activity"/>
    <property type="evidence" value="ECO:0007669"/>
    <property type="project" value="UniProtKB-KW"/>
</dbReference>
<reference evidence="3 4" key="1">
    <citation type="submission" date="2023-10" db="EMBL/GenBank/DDBJ databases">
        <title>Complete Genome Sequence of Limnobacter thiooxidans CS-K2T, Isolated from freshwater lake sediments in Bavaria, Germany.</title>
        <authorList>
            <person name="Naruki M."/>
            <person name="Watanabe A."/>
            <person name="Warashina T."/>
            <person name="Morita T."/>
            <person name="Arakawa K."/>
        </authorList>
    </citation>
    <scope>NUCLEOTIDE SEQUENCE [LARGE SCALE GENOMIC DNA]</scope>
    <source>
        <strain evidence="3 4">CS-K2</strain>
    </source>
</reference>
<protein>
    <recommendedName>
        <fullName evidence="5">Peptidase S9 prolyl oligopeptidase catalytic domain-containing protein</fullName>
    </recommendedName>
</protein>
<evidence type="ECO:0000313" key="4">
    <source>
        <dbReference type="Proteomes" id="UP001329151"/>
    </source>
</evidence>
<sequence length="718" mass="77219">MHKNPNKTLIALTLSVLLTACGTEDNSLTNTPSTGNPGTPVNPQETAQCNENSWFGGVTEICNGVLVYRDYVYDDYGADTGLISPSPALLNLATRAGQLGNPLANTPGLLSPTAGDSRYPKGAESTADLVELRLSRQGNTFTASFEMNALYEAGQTIAAIAVDTDNNPATGDKTLLGLQVTGADVVYEFNTGNPQNNLITGTFPAPAGNTFKMWAVTAKADREVMNVAFRGADEEAGAEGTIPAQVLPNKGNWWEDKQAAALGAGDISEFFAQVDTGKLTPGITEKAAVDAGFKQRVYTSKYTVPNSTGEGMVLQGILGREKLESTFCGQTFHFVGKYQPYGVYIPKNGNFDDQRSLQVIMHGCEANHASQINQPGMQAQFGDQLDRVLVSPLGRGPYGFFSDLSERDVLDVLDDALNTFNIDEERVLVGGYSMGGYGSTRLAALYPDRFAGLSNWVGFTGSILNTPLLGDTLIQVEDALTAPLPFKLPVNSRIGGLGNISNYLGNLRHIPGTHSYGALDELVQVNTGLDWAFKLGQTDGVIYEFYMHLVAEHLTLIALDDWQKEAEFTRNLKRVKNPGRITYKTNEAFAFPEYEIKHDKAYWLSNIKGRGEGDISMDVESFACARTTLSFENGQTLGNGPVPFVQTFRRLAGLPVQAASNNRFTATFSNLASVDVDTVASCLQNGAAYTVNSDGPVVLKFSNGKTLNLPAGTSTGNL</sequence>
<evidence type="ECO:0008006" key="5">
    <source>
        <dbReference type="Google" id="ProtNLM"/>
    </source>
</evidence>
<dbReference type="RefSeq" id="WP_130556262.1">
    <property type="nucleotide sequence ID" value="NZ_AP028947.1"/>
</dbReference>
<organism evidence="3 4">
    <name type="scientific">Limnobacter thiooxidans</name>
    <dbReference type="NCBI Taxonomy" id="131080"/>
    <lineage>
        <taxon>Bacteria</taxon>
        <taxon>Pseudomonadati</taxon>
        <taxon>Pseudomonadota</taxon>
        <taxon>Betaproteobacteria</taxon>
        <taxon>Burkholderiales</taxon>
        <taxon>Burkholderiaceae</taxon>
        <taxon>Limnobacter</taxon>
    </lineage>
</organism>
<keyword evidence="1" id="KW-0732">Signal</keyword>
<evidence type="ECO:0000256" key="1">
    <source>
        <dbReference type="ARBA" id="ARBA00022729"/>
    </source>
</evidence>
<dbReference type="PANTHER" id="PTHR43037:SF5">
    <property type="entry name" value="FERULOYL ESTERASE"/>
    <property type="match status" value="1"/>
</dbReference>
<gene>
    <name evidence="3" type="ORF">RGQ30_17510</name>
</gene>
<evidence type="ECO:0000256" key="2">
    <source>
        <dbReference type="ARBA" id="ARBA00022801"/>
    </source>
</evidence>